<dbReference type="SMART" id="SM00382">
    <property type="entry name" value="AAA"/>
    <property type="match status" value="1"/>
</dbReference>
<dbReference type="PROSITE" id="PS00211">
    <property type="entry name" value="ABC_TRANSPORTER_1"/>
    <property type="match status" value="1"/>
</dbReference>
<feature type="domain" description="Mop" evidence="7">
    <location>
        <begin position="263"/>
        <end position="327"/>
    </location>
</feature>
<name>A0A316TNZ8_9ACTN</name>
<dbReference type="Gene3D" id="2.40.50.100">
    <property type="match status" value="1"/>
</dbReference>
<dbReference type="PROSITE" id="PS50893">
    <property type="entry name" value="ABC_TRANSPORTER_2"/>
    <property type="match status" value="1"/>
</dbReference>
<dbReference type="InterPro" id="IPR003439">
    <property type="entry name" value="ABC_transporter-like_ATP-bd"/>
</dbReference>
<dbReference type="Gene3D" id="3.40.50.300">
    <property type="entry name" value="P-loop containing nucleotide triphosphate hydrolases"/>
    <property type="match status" value="1"/>
</dbReference>
<dbReference type="InterPro" id="IPR005116">
    <property type="entry name" value="Transp-assoc_OB_typ1"/>
</dbReference>
<dbReference type="InterPro" id="IPR017871">
    <property type="entry name" value="ABC_transporter-like_CS"/>
</dbReference>
<dbReference type="OrthoDB" id="3180400at2"/>
<dbReference type="Pfam" id="PF00005">
    <property type="entry name" value="ABC_tran"/>
    <property type="match status" value="1"/>
</dbReference>
<dbReference type="Pfam" id="PF03459">
    <property type="entry name" value="TOBE"/>
    <property type="match status" value="1"/>
</dbReference>
<dbReference type="InterPro" id="IPR004606">
    <property type="entry name" value="Mop_domain"/>
</dbReference>
<evidence type="ECO:0000256" key="3">
    <source>
        <dbReference type="ARBA" id="ARBA00022741"/>
    </source>
</evidence>
<dbReference type="SUPFAM" id="SSF50331">
    <property type="entry name" value="MOP-like"/>
    <property type="match status" value="1"/>
</dbReference>
<keyword evidence="4 8" id="KW-0067">ATP-binding</keyword>
<evidence type="ECO:0000259" key="6">
    <source>
        <dbReference type="PROSITE" id="PS50893"/>
    </source>
</evidence>
<dbReference type="AlphaFoldDB" id="A0A316TNZ8"/>
<keyword evidence="1" id="KW-0813">Transport</keyword>
<dbReference type="InterPro" id="IPR050093">
    <property type="entry name" value="ABC_SmlMolc_Importer"/>
</dbReference>
<gene>
    <name evidence="8" type="ORF">DJ010_03840</name>
</gene>
<dbReference type="PROSITE" id="PS51866">
    <property type="entry name" value="MOP"/>
    <property type="match status" value="1"/>
</dbReference>
<sequence length="330" mass="34693">MAGGRPVTARTGLDANLVVPDRLDAALAVGPGEVVAVVGPNGAGKSTLVHALSGLVPATGRAVLDGADLLGRTPRERSVGVVFQDQRLFPHLSALDNVAFGLRSRGADNRAARARARDWLERLAVADLADRRPAQLSGGQAQRVAIARALVTDPDLLLLDEPFTGLDVGVAAMLRIELGRHLAEFRGVTVLVTHDALDALTLATSLAVLHQGRVVQHGAPDEVAARPRTEHVARLVGLNVIREGDRLRSFSPAAVTVGLQAPADSTRNRWQGVVRGAAPHGDAIRIQVSGDRDLIADVTPAASRELALVPGQQVWLSVKETAVTTYDATS</sequence>
<evidence type="ECO:0000256" key="4">
    <source>
        <dbReference type="ARBA" id="ARBA00022840"/>
    </source>
</evidence>
<keyword evidence="9" id="KW-1185">Reference proteome</keyword>
<evidence type="ECO:0000313" key="8">
    <source>
        <dbReference type="EMBL" id="PWN04755.1"/>
    </source>
</evidence>
<dbReference type="GO" id="GO:0015689">
    <property type="term" value="P:molybdate ion transport"/>
    <property type="evidence" value="ECO:0007669"/>
    <property type="project" value="InterPro"/>
</dbReference>
<keyword evidence="2 5" id="KW-0500">Molybdenum</keyword>
<protein>
    <submittedName>
        <fullName evidence="8">ABC transporter ATP-binding protein</fullName>
    </submittedName>
</protein>
<dbReference type="SUPFAM" id="SSF52540">
    <property type="entry name" value="P-loop containing nucleoside triphosphate hydrolases"/>
    <property type="match status" value="1"/>
</dbReference>
<dbReference type="EMBL" id="QGDD01000001">
    <property type="protein sequence ID" value="PWN04755.1"/>
    <property type="molecule type" value="Genomic_DNA"/>
</dbReference>
<organism evidence="8 9">
    <name type="scientific">Nocardioides silvaticus</name>
    <dbReference type="NCBI Taxonomy" id="2201891"/>
    <lineage>
        <taxon>Bacteria</taxon>
        <taxon>Bacillati</taxon>
        <taxon>Actinomycetota</taxon>
        <taxon>Actinomycetes</taxon>
        <taxon>Propionibacteriales</taxon>
        <taxon>Nocardioidaceae</taxon>
        <taxon>Nocardioides</taxon>
    </lineage>
</organism>
<keyword evidence="3" id="KW-0547">Nucleotide-binding</keyword>
<evidence type="ECO:0000256" key="1">
    <source>
        <dbReference type="ARBA" id="ARBA00022448"/>
    </source>
</evidence>
<comment type="caution">
    <text evidence="8">The sequence shown here is derived from an EMBL/GenBank/DDBJ whole genome shotgun (WGS) entry which is preliminary data.</text>
</comment>
<feature type="domain" description="ABC transporter" evidence="6">
    <location>
        <begin position="7"/>
        <end position="236"/>
    </location>
</feature>
<dbReference type="Proteomes" id="UP000245507">
    <property type="component" value="Unassembled WGS sequence"/>
</dbReference>
<dbReference type="GO" id="GO:0016887">
    <property type="term" value="F:ATP hydrolysis activity"/>
    <property type="evidence" value="ECO:0007669"/>
    <property type="project" value="InterPro"/>
</dbReference>
<evidence type="ECO:0000256" key="2">
    <source>
        <dbReference type="ARBA" id="ARBA00022505"/>
    </source>
</evidence>
<dbReference type="PANTHER" id="PTHR42781">
    <property type="entry name" value="SPERMIDINE/PUTRESCINE IMPORT ATP-BINDING PROTEIN POTA"/>
    <property type="match status" value="1"/>
</dbReference>
<dbReference type="InterPro" id="IPR003593">
    <property type="entry name" value="AAA+_ATPase"/>
</dbReference>
<dbReference type="InterPro" id="IPR027417">
    <property type="entry name" value="P-loop_NTPase"/>
</dbReference>
<dbReference type="GO" id="GO:0005524">
    <property type="term" value="F:ATP binding"/>
    <property type="evidence" value="ECO:0007669"/>
    <property type="project" value="UniProtKB-KW"/>
</dbReference>
<evidence type="ECO:0000313" key="9">
    <source>
        <dbReference type="Proteomes" id="UP000245507"/>
    </source>
</evidence>
<evidence type="ECO:0000256" key="5">
    <source>
        <dbReference type="PROSITE-ProRule" id="PRU01213"/>
    </source>
</evidence>
<accession>A0A316TNZ8</accession>
<reference evidence="8 9" key="1">
    <citation type="submission" date="2018-05" db="EMBL/GenBank/DDBJ databases">
        <title>Nocardioides silvaticus genome.</title>
        <authorList>
            <person name="Li C."/>
            <person name="Wang G."/>
        </authorList>
    </citation>
    <scope>NUCLEOTIDE SEQUENCE [LARGE SCALE GENOMIC DNA]</scope>
    <source>
        <strain evidence="8 9">CCTCC AB 2018079</strain>
    </source>
</reference>
<evidence type="ECO:0000259" key="7">
    <source>
        <dbReference type="PROSITE" id="PS51866"/>
    </source>
</evidence>
<dbReference type="PANTHER" id="PTHR42781:SF4">
    <property type="entry name" value="SPERMIDINE_PUTRESCINE IMPORT ATP-BINDING PROTEIN POTA"/>
    <property type="match status" value="1"/>
</dbReference>
<proteinExistence type="predicted"/>
<dbReference type="InterPro" id="IPR008995">
    <property type="entry name" value="Mo/tungstate-bd_C_term_dom"/>
</dbReference>